<reference evidence="3 4" key="1">
    <citation type="submission" date="2016-10" db="EMBL/GenBank/DDBJ databases">
        <authorList>
            <person name="de Groot N.N."/>
        </authorList>
    </citation>
    <scope>NUCLEOTIDE SEQUENCE [LARGE SCALE GENOMIC DNA]</scope>
    <source>
        <strain evidence="3 4">CPCC 202699</strain>
    </source>
</reference>
<dbReference type="GO" id="GO:0010181">
    <property type="term" value="F:FMN binding"/>
    <property type="evidence" value="ECO:0007669"/>
    <property type="project" value="InterPro"/>
</dbReference>
<dbReference type="Proteomes" id="UP000199515">
    <property type="component" value="Unassembled WGS sequence"/>
</dbReference>
<dbReference type="AlphaFoldDB" id="A0A1H2W763"/>
<evidence type="ECO:0000313" key="4">
    <source>
        <dbReference type="Proteomes" id="UP000199515"/>
    </source>
</evidence>
<dbReference type="InterPro" id="IPR002563">
    <property type="entry name" value="Flavin_Rdtase-like_dom"/>
</dbReference>
<dbReference type="PANTHER" id="PTHR30466:SF1">
    <property type="entry name" value="FMN REDUCTASE (NADH) RUTF"/>
    <property type="match status" value="1"/>
</dbReference>
<dbReference type="STRING" id="589385.SAMN05421504_1011444"/>
<dbReference type="OrthoDB" id="6401628at2"/>
<dbReference type="InterPro" id="IPR050268">
    <property type="entry name" value="NADH-dep_flavin_reductase"/>
</dbReference>
<dbReference type="SUPFAM" id="SSF50475">
    <property type="entry name" value="FMN-binding split barrel"/>
    <property type="match status" value="1"/>
</dbReference>
<dbReference type="GO" id="GO:0042602">
    <property type="term" value="F:riboflavin reductase (NADPH) activity"/>
    <property type="evidence" value="ECO:0007669"/>
    <property type="project" value="TreeGrafter"/>
</dbReference>
<protein>
    <submittedName>
        <fullName evidence="3">Flavin reductase ActVB/3-hydroxy-9,10-secoandrosta-1,3,5(10)-triene-9,17-dione monooxygenase reductase component</fullName>
    </submittedName>
</protein>
<evidence type="ECO:0000313" key="3">
    <source>
        <dbReference type="EMBL" id="SDW76368.1"/>
    </source>
</evidence>
<evidence type="ECO:0000259" key="2">
    <source>
        <dbReference type="SMART" id="SM00903"/>
    </source>
</evidence>
<dbReference type="SMART" id="SM00903">
    <property type="entry name" value="Flavin_Reduct"/>
    <property type="match status" value="1"/>
</dbReference>
<organism evidence="3 4">
    <name type="scientific">Amycolatopsis xylanica</name>
    <dbReference type="NCBI Taxonomy" id="589385"/>
    <lineage>
        <taxon>Bacteria</taxon>
        <taxon>Bacillati</taxon>
        <taxon>Actinomycetota</taxon>
        <taxon>Actinomycetes</taxon>
        <taxon>Pseudonocardiales</taxon>
        <taxon>Pseudonocardiaceae</taxon>
        <taxon>Amycolatopsis</taxon>
    </lineage>
</organism>
<name>A0A1H2W763_9PSEU</name>
<accession>A0A1H2W763</accession>
<keyword evidence="3" id="KW-0503">Monooxygenase</keyword>
<keyword evidence="1" id="KW-0560">Oxidoreductase</keyword>
<evidence type="ECO:0000256" key="1">
    <source>
        <dbReference type="ARBA" id="ARBA00023002"/>
    </source>
</evidence>
<dbReference type="RefSeq" id="WP_091287693.1">
    <property type="nucleotide sequence ID" value="NZ_FNON01000001.1"/>
</dbReference>
<dbReference type="Gene3D" id="2.30.110.10">
    <property type="entry name" value="Electron Transport, Fmn-binding Protein, Chain A"/>
    <property type="match status" value="1"/>
</dbReference>
<keyword evidence="4" id="KW-1185">Reference proteome</keyword>
<dbReference type="GO" id="GO:0006208">
    <property type="term" value="P:pyrimidine nucleobase catabolic process"/>
    <property type="evidence" value="ECO:0007669"/>
    <property type="project" value="TreeGrafter"/>
</dbReference>
<dbReference type="PANTHER" id="PTHR30466">
    <property type="entry name" value="FLAVIN REDUCTASE"/>
    <property type="match status" value="1"/>
</dbReference>
<dbReference type="InterPro" id="IPR012349">
    <property type="entry name" value="Split_barrel_FMN-bd"/>
</dbReference>
<dbReference type="Pfam" id="PF01613">
    <property type="entry name" value="Flavin_Reduct"/>
    <property type="match status" value="1"/>
</dbReference>
<sequence>MSIQPALDSSLRELFTEAMSRLVTGLAVVTARGADGRPCGLLVSSLCSYSADPPSLLVSIARSTRSYAALMDRERFGVHLLGAGHETVARTFAGRGGDKFADLQWHWHRGTPRLAGVPVYLCCAVRRVIHEGDHAILVADIRDGDLAPGRPLTYYRRRFDWRLS</sequence>
<feature type="domain" description="Flavin reductase like" evidence="2">
    <location>
        <begin position="19"/>
        <end position="161"/>
    </location>
</feature>
<gene>
    <name evidence="3" type="ORF">SAMN05421504_1011444</name>
</gene>
<dbReference type="GO" id="GO:0004497">
    <property type="term" value="F:monooxygenase activity"/>
    <property type="evidence" value="ECO:0007669"/>
    <property type="project" value="UniProtKB-KW"/>
</dbReference>
<proteinExistence type="predicted"/>
<dbReference type="EMBL" id="FNON01000001">
    <property type="protein sequence ID" value="SDW76368.1"/>
    <property type="molecule type" value="Genomic_DNA"/>
</dbReference>